<protein>
    <recommendedName>
        <fullName evidence="4">NapC/NirT cytochrome c N-terminal domain-containing protein</fullName>
    </recommendedName>
</protein>
<evidence type="ECO:0000256" key="1">
    <source>
        <dbReference type="SAM" id="SignalP"/>
    </source>
</evidence>
<organism evidence="2 3">
    <name type="scientific">Candidatus Desulfaltia bathyphila</name>
    <dbReference type="NCBI Taxonomy" id="2841697"/>
    <lineage>
        <taxon>Bacteria</taxon>
        <taxon>Pseudomonadati</taxon>
        <taxon>Thermodesulfobacteriota</taxon>
        <taxon>Desulfobacteria</taxon>
        <taxon>Desulfobacterales</taxon>
        <taxon>Desulfobacterales incertae sedis</taxon>
        <taxon>Candidatus Desulfaltia</taxon>
    </lineage>
</organism>
<accession>A0A8J6N338</accession>
<dbReference type="EMBL" id="JACNLL010000044">
    <property type="protein sequence ID" value="MBC8199269.1"/>
    <property type="molecule type" value="Genomic_DNA"/>
</dbReference>
<proteinExistence type="predicted"/>
<dbReference type="AlphaFoldDB" id="A0A8J6N338"/>
<evidence type="ECO:0000313" key="2">
    <source>
        <dbReference type="EMBL" id="MBC8199269.1"/>
    </source>
</evidence>
<gene>
    <name evidence="2" type="ORF">H8E80_04390</name>
</gene>
<evidence type="ECO:0000313" key="3">
    <source>
        <dbReference type="Proteomes" id="UP000603545"/>
    </source>
</evidence>
<evidence type="ECO:0008006" key="4">
    <source>
        <dbReference type="Google" id="ProtNLM"/>
    </source>
</evidence>
<reference evidence="2 3" key="1">
    <citation type="submission" date="2020-08" db="EMBL/GenBank/DDBJ databases">
        <title>Bridging the membrane lipid divide: bacteria of the FCB group superphylum have the potential to synthesize archaeal ether lipids.</title>
        <authorList>
            <person name="Villanueva L."/>
            <person name="Von Meijenfeldt F.A.B."/>
            <person name="Westbye A.B."/>
            <person name="Yadav S."/>
            <person name="Hopmans E.C."/>
            <person name="Dutilh B.E."/>
            <person name="Sinninghe Damste J.S."/>
        </authorList>
    </citation>
    <scope>NUCLEOTIDE SEQUENCE [LARGE SCALE GENOMIC DNA]</scope>
    <source>
        <strain evidence="2">NIOZ-UU82</strain>
    </source>
</reference>
<keyword evidence="1" id="KW-0732">Signal</keyword>
<feature type="signal peptide" evidence="1">
    <location>
        <begin position="1"/>
        <end position="29"/>
    </location>
</feature>
<name>A0A8J6N338_9BACT</name>
<feature type="chain" id="PRO_5035316809" description="NapC/NirT cytochrome c N-terminal domain-containing protein" evidence="1">
    <location>
        <begin position="30"/>
        <end position="71"/>
    </location>
</feature>
<comment type="caution">
    <text evidence="2">The sequence shown here is derived from an EMBL/GenBank/DDBJ whole genome shotgun (WGS) entry which is preliminary data.</text>
</comment>
<dbReference type="Proteomes" id="UP000603545">
    <property type="component" value="Unassembled WGS sequence"/>
</dbReference>
<sequence length="71" mass="7630">MKVIKFAVSVGLVFAVSLFLSFDSQKAWSAEQESYCFTCHTSAKELIRITREIAEANKGKPGASTEAEGGG</sequence>